<dbReference type="OrthoDB" id="5334781at2"/>
<keyword evidence="4 7" id="KW-0249">Electron transport</keyword>
<protein>
    <recommendedName>
        <fullName evidence="7">High-potential iron-sulfur protein</fullName>
        <shortName evidence="7">HiPIP</shortName>
    </recommendedName>
</protein>
<dbReference type="RefSeq" id="WP_154072196.1">
    <property type="nucleotide sequence ID" value="NZ_LT670817.1"/>
</dbReference>
<feature type="domain" description="High potential iron-sulfur proteins family profile" evidence="9">
    <location>
        <begin position="27"/>
        <end position="89"/>
    </location>
</feature>
<reference evidence="10 11" key="1">
    <citation type="submission" date="2016-11" db="EMBL/GenBank/DDBJ databases">
        <authorList>
            <person name="Jaros S."/>
            <person name="Januszkiewicz K."/>
            <person name="Wedrychowicz H."/>
        </authorList>
    </citation>
    <scope>NUCLEOTIDE SEQUENCE [LARGE SCALE GENOMIC DNA]</scope>
    <source>
        <strain evidence="10 11">GAS138</strain>
    </source>
</reference>
<dbReference type="GO" id="GO:0051539">
    <property type="term" value="F:4 iron, 4 sulfur cluster binding"/>
    <property type="evidence" value="ECO:0007669"/>
    <property type="project" value="UniProtKB-KW"/>
</dbReference>
<accession>A0A1M5MTG1</accession>
<dbReference type="PROSITE" id="PS51373">
    <property type="entry name" value="HIPIP"/>
    <property type="match status" value="1"/>
</dbReference>
<keyword evidence="1 7" id="KW-0813">Transport</keyword>
<dbReference type="GO" id="GO:0009055">
    <property type="term" value="F:electron transfer activity"/>
    <property type="evidence" value="ECO:0007669"/>
    <property type="project" value="InterPro"/>
</dbReference>
<keyword evidence="3 7" id="KW-0479">Metal-binding</keyword>
<dbReference type="AlphaFoldDB" id="A0A1M5MTG1"/>
<dbReference type="PROSITE" id="PS51318">
    <property type="entry name" value="TAT"/>
    <property type="match status" value="1"/>
</dbReference>
<dbReference type="SUPFAM" id="SSF57652">
    <property type="entry name" value="HIPIP (high potential iron protein)"/>
    <property type="match status" value="1"/>
</dbReference>
<feature type="chain" id="PRO_5012567556" description="High-potential iron-sulfur protein" evidence="8">
    <location>
        <begin position="25"/>
        <end position="89"/>
    </location>
</feature>
<dbReference type="InterPro" id="IPR006311">
    <property type="entry name" value="TAT_signal"/>
</dbReference>
<dbReference type="Pfam" id="PF01355">
    <property type="entry name" value="HIPIP"/>
    <property type="match status" value="1"/>
</dbReference>
<dbReference type="InterPro" id="IPR036369">
    <property type="entry name" value="HIPIP_sf"/>
</dbReference>
<dbReference type="GO" id="GO:0046872">
    <property type="term" value="F:metal ion binding"/>
    <property type="evidence" value="ECO:0007669"/>
    <property type="project" value="UniProtKB-KW"/>
</dbReference>
<evidence type="ECO:0000256" key="8">
    <source>
        <dbReference type="SAM" id="SignalP"/>
    </source>
</evidence>
<dbReference type="InterPro" id="IPR000170">
    <property type="entry name" value="High_potential_FeS_prot"/>
</dbReference>
<evidence type="ECO:0000256" key="6">
    <source>
        <dbReference type="ARBA" id="ARBA00023014"/>
    </source>
</evidence>
<organism evidence="10 11">
    <name type="scientific">Bradyrhizobium erythrophlei</name>
    <dbReference type="NCBI Taxonomy" id="1437360"/>
    <lineage>
        <taxon>Bacteria</taxon>
        <taxon>Pseudomonadati</taxon>
        <taxon>Pseudomonadota</taxon>
        <taxon>Alphaproteobacteria</taxon>
        <taxon>Hyphomicrobiales</taxon>
        <taxon>Nitrobacteraceae</taxon>
        <taxon>Bradyrhizobium</taxon>
    </lineage>
</organism>
<name>A0A1M5MTG1_9BRAD</name>
<evidence type="ECO:0000313" key="11">
    <source>
        <dbReference type="Proteomes" id="UP000189796"/>
    </source>
</evidence>
<dbReference type="Gene3D" id="4.10.490.10">
    <property type="entry name" value="High potential iron-sulphur protein"/>
    <property type="match status" value="1"/>
</dbReference>
<feature type="signal peptide" evidence="8">
    <location>
        <begin position="1"/>
        <end position="24"/>
    </location>
</feature>
<evidence type="ECO:0000256" key="3">
    <source>
        <dbReference type="ARBA" id="ARBA00022723"/>
    </source>
</evidence>
<evidence type="ECO:0000256" key="7">
    <source>
        <dbReference type="RuleBase" id="RU000620"/>
    </source>
</evidence>
<dbReference type="GO" id="GO:0019646">
    <property type="term" value="P:aerobic electron transport chain"/>
    <property type="evidence" value="ECO:0007669"/>
    <property type="project" value="InterPro"/>
</dbReference>
<evidence type="ECO:0000256" key="2">
    <source>
        <dbReference type="ARBA" id="ARBA00022485"/>
    </source>
</evidence>
<dbReference type="Proteomes" id="UP000189796">
    <property type="component" value="Chromosome I"/>
</dbReference>
<evidence type="ECO:0000313" key="10">
    <source>
        <dbReference type="EMBL" id="SHG80073.1"/>
    </source>
</evidence>
<comment type="similarity">
    <text evidence="7">Belongs to the high-potential iron-sulfur protein (HiPIP) family.</text>
</comment>
<keyword evidence="6 7" id="KW-0411">Iron-sulfur</keyword>
<proteinExistence type="inferred from homology"/>
<dbReference type="EMBL" id="LT670817">
    <property type="protein sequence ID" value="SHG80073.1"/>
    <property type="molecule type" value="Genomic_DNA"/>
</dbReference>
<keyword evidence="5 7" id="KW-0408">Iron</keyword>
<gene>
    <name evidence="10" type="ORF">SAMN05443248_2700</name>
</gene>
<evidence type="ECO:0000259" key="9">
    <source>
        <dbReference type="PROSITE" id="PS51373"/>
    </source>
</evidence>
<evidence type="ECO:0000256" key="5">
    <source>
        <dbReference type="ARBA" id="ARBA00023004"/>
    </source>
</evidence>
<evidence type="ECO:0000256" key="4">
    <source>
        <dbReference type="ARBA" id="ARBA00022982"/>
    </source>
</evidence>
<comment type="function">
    <text evidence="7">Specific class of high-redox-potential 4Fe-4S ferredoxins. Functions in anaerobic electron transport in most purple and in some other photosynthetic bacteria and in at least one genus (Paracoccus) of halophilic, denitrifying bacteria.</text>
</comment>
<evidence type="ECO:0000256" key="1">
    <source>
        <dbReference type="ARBA" id="ARBA00022448"/>
    </source>
</evidence>
<comment type="subunit">
    <text evidence="7">Homodimer.</text>
</comment>
<sequence length="89" mass="9252">MTGSQGISRRLVLTIAAGASVTSAAVVISTSTPAQAAKASQKIVKYQDTPKGEQRCENCVQFEAPSACKTVDGTVAAQGWCMVYAKKQA</sequence>
<keyword evidence="2 7" id="KW-0004">4Fe-4S</keyword>
<keyword evidence="8" id="KW-0732">Signal</keyword>